<protein>
    <submittedName>
        <fullName evidence="2">Uncharacterized protein</fullName>
    </submittedName>
</protein>
<gene>
    <name evidence="2" type="ORF">B0A55_06690</name>
</gene>
<evidence type="ECO:0000256" key="1">
    <source>
        <dbReference type="SAM" id="MobiDB-lite"/>
    </source>
</evidence>
<accession>A0A4U0X7J6</accession>
<feature type="compositionally biased region" description="Polar residues" evidence="1">
    <location>
        <begin position="354"/>
        <end position="378"/>
    </location>
</feature>
<feature type="compositionally biased region" description="Acidic residues" evidence="1">
    <location>
        <begin position="314"/>
        <end position="328"/>
    </location>
</feature>
<feature type="region of interest" description="Disordered" evidence="1">
    <location>
        <begin position="110"/>
        <end position="144"/>
    </location>
</feature>
<name>A0A4U0X7J6_9PEZI</name>
<dbReference type="EMBL" id="NAJQ01000307">
    <property type="protein sequence ID" value="TKA72480.1"/>
    <property type="molecule type" value="Genomic_DNA"/>
</dbReference>
<evidence type="ECO:0000313" key="2">
    <source>
        <dbReference type="EMBL" id="TKA72480.1"/>
    </source>
</evidence>
<feature type="region of interest" description="Disordered" evidence="1">
    <location>
        <begin position="268"/>
        <end position="411"/>
    </location>
</feature>
<dbReference type="OrthoDB" id="3916525at2759"/>
<keyword evidence="3" id="KW-1185">Reference proteome</keyword>
<dbReference type="AlphaFoldDB" id="A0A4U0X7J6"/>
<proteinExistence type="predicted"/>
<comment type="caution">
    <text evidence="2">The sequence shown here is derived from an EMBL/GenBank/DDBJ whole genome shotgun (WGS) entry which is preliminary data.</text>
</comment>
<evidence type="ECO:0000313" key="3">
    <source>
        <dbReference type="Proteomes" id="UP000309340"/>
    </source>
</evidence>
<dbReference type="Proteomes" id="UP000309340">
    <property type="component" value="Unassembled WGS sequence"/>
</dbReference>
<reference evidence="2 3" key="1">
    <citation type="submission" date="2017-03" db="EMBL/GenBank/DDBJ databases">
        <title>Genomes of endolithic fungi from Antarctica.</title>
        <authorList>
            <person name="Coleine C."/>
            <person name="Masonjones S."/>
            <person name="Stajich J.E."/>
        </authorList>
    </citation>
    <scope>NUCLEOTIDE SEQUENCE [LARGE SCALE GENOMIC DNA]</scope>
    <source>
        <strain evidence="2 3">CCFEE 5184</strain>
    </source>
</reference>
<feature type="compositionally biased region" description="Basic residues" evidence="1">
    <location>
        <begin position="268"/>
        <end position="302"/>
    </location>
</feature>
<organism evidence="2 3">
    <name type="scientific">Friedmanniomyces simplex</name>
    <dbReference type="NCBI Taxonomy" id="329884"/>
    <lineage>
        <taxon>Eukaryota</taxon>
        <taxon>Fungi</taxon>
        <taxon>Dikarya</taxon>
        <taxon>Ascomycota</taxon>
        <taxon>Pezizomycotina</taxon>
        <taxon>Dothideomycetes</taxon>
        <taxon>Dothideomycetidae</taxon>
        <taxon>Mycosphaerellales</taxon>
        <taxon>Teratosphaeriaceae</taxon>
        <taxon>Friedmanniomyces</taxon>
    </lineage>
</organism>
<sequence>MTALGITKEEGSGNDRFYLLESHVNTRRLRTHPDGREFTVCPVTARKVTKETWRASPATHETWVRIGMYQVANRKVHGRQMNNEVEMFEMEDWKETESLKTDLLEAGLTVRSHIPEPNKKKFPSSPAPRGGNNNRSVSKPEEGQTHLRRCVDILRRAIAAHKIETDRPTPFALLADAGTDKTTRRKRMLIAILQEPQFREFFRLGHEVFRANGCAYRVVGTYHQDEVQWLCGEREFLSFFRDGDGFLRCQWWDDAALVEADRKAEQRRARREAKRARQRRGQAKRAREKAKRKAYLARKRARQAAGSLPPASPTEEESDKNNEDEEEEHANYTTTTTTMTEWHITSRRKKPKINKNSSPDDSSKTSPIPRTFGQTSQLATAAAAAAKSEEGEGNPHRSSSGEGGGGEVLEPEVRDQILQFIAGVNRGRVLVAYARDDED</sequence>